<sequence>MVDIDSETLFNGAAAALTTIAVLFFVFSVELGLSPVSKTLIALAFLTGVFAISQRTTDRQLTLLGYGVVVVSVVGIFFDFVNTFDLGNEVTVLGLLLLAAALFALRTRFDGGNRLLSGSQATYLFGAVAALVALVLVVDVVTGGLAYELQVENRIEITESPRGDVRVASVVARNPTPLPERVETPNYGVCAAGDWSEYRHPSEPEREERPPVRAHLNVQDGYNEHVMSFGSKTYPVTLYLDAANTTGETFPVERTADCPDGETGEPYVAIFESDSDDPRRYAV</sequence>
<dbReference type="EMBL" id="CP031311">
    <property type="protein sequence ID" value="QCC46256.1"/>
    <property type="molecule type" value="Genomic_DNA"/>
</dbReference>
<feature type="transmembrane region" description="Helical" evidence="1">
    <location>
        <begin position="90"/>
        <end position="109"/>
    </location>
</feature>
<dbReference type="EMBL" id="FNVN01000001">
    <property type="protein sequence ID" value="SEG06637.1"/>
    <property type="molecule type" value="Genomic_DNA"/>
</dbReference>
<keyword evidence="1" id="KW-1133">Transmembrane helix</keyword>
<dbReference type="AlphaFoldDB" id="A0A1H5X5G8"/>
<organism evidence="3 4">
    <name type="scientific">Halobellus limi</name>
    <dbReference type="NCBI Taxonomy" id="699433"/>
    <lineage>
        <taxon>Archaea</taxon>
        <taxon>Methanobacteriati</taxon>
        <taxon>Methanobacteriota</taxon>
        <taxon>Stenosarchaea group</taxon>
        <taxon>Halobacteria</taxon>
        <taxon>Halobacteriales</taxon>
        <taxon>Haloferacaceae</taxon>
        <taxon>Halobellus</taxon>
    </lineage>
</organism>
<evidence type="ECO:0000313" key="3">
    <source>
        <dbReference type="EMBL" id="SEG06637.1"/>
    </source>
</evidence>
<feature type="transmembrane region" description="Helical" evidence="1">
    <location>
        <begin position="121"/>
        <end position="147"/>
    </location>
</feature>
<evidence type="ECO:0000313" key="4">
    <source>
        <dbReference type="Proteomes" id="UP000236740"/>
    </source>
</evidence>
<dbReference type="KEGG" id="hlm:DV707_00340"/>
<protein>
    <recommendedName>
        <fullName evidence="6">DUF1109 domain-containing protein</fullName>
    </recommendedName>
</protein>
<keyword evidence="1" id="KW-0472">Membrane</keyword>
<reference evidence="2 5" key="2">
    <citation type="journal article" date="2019" name="Nat. Commun.">
        <title>A new type of DNA phosphorothioation-based antiviral system in archaea.</title>
        <authorList>
            <person name="Xiong L."/>
            <person name="Liu S."/>
            <person name="Chen S."/>
            <person name="Xiao Y."/>
            <person name="Zhu B."/>
            <person name="Gao Y."/>
            <person name="Zhang Y."/>
            <person name="Chen B."/>
            <person name="Luo J."/>
            <person name="Deng Z."/>
            <person name="Chen X."/>
            <person name="Wang L."/>
            <person name="Chen S."/>
        </authorList>
    </citation>
    <scope>NUCLEOTIDE SEQUENCE [LARGE SCALE GENOMIC DNA]</scope>
    <source>
        <strain evidence="2 5">CGMCC 1.10331</strain>
    </source>
</reference>
<feature type="transmembrane region" description="Helical" evidence="1">
    <location>
        <begin position="64"/>
        <end position="84"/>
    </location>
</feature>
<proteinExistence type="predicted"/>
<accession>A0A1H5X5G8</accession>
<keyword evidence="1" id="KW-0812">Transmembrane</keyword>
<dbReference type="OrthoDB" id="343036at2157"/>
<reference evidence="3 4" key="1">
    <citation type="submission" date="2016-10" db="EMBL/GenBank/DDBJ databases">
        <authorList>
            <person name="de Groot N.N."/>
        </authorList>
    </citation>
    <scope>NUCLEOTIDE SEQUENCE [LARGE SCALE GENOMIC DNA]</scope>
    <source>
        <strain evidence="3 4">CGMCC 1.10331</strain>
    </source>
</reference>
<evidence type="ECO:0000256" key="1">
    <source>
        <dbReference type="SAM" id="Phobius"/>
    </source>
</evidence>
<dbReference type="Proteomes" id="UP000236740">
    <property type="component" value="Unassembled WGS sequence"/>
</dbReference>
<dbReference type="RefSeq" id="WP_103991145.1">
    <property type="nucleotide sequence ID" value="NZ_CP031311.1"/>
</dbReference>
<evidence type="ECO:0000313" key="5">
    <source>
        <dbReference type="Proteomes" id="UP000296733"/>
    </source>
</evidence>
<keyword evidence="4" id="KW-1185">Reference proteome</keyword>
<feature type="transmembrane region" description="Helical" evidence="1">
    <location>
        <begin position="9"/>
        <end position="29"/>
    </location>
</feature>
<dbReference type="GeneID" id="39856490"/>
<gene>
    <name evidence="2" type="ORF">DV707_00340</name>
    <name evidence="3" type="ORF">SAMN04488133_1492</name>
</gene>
<evidence type="ECO:0008006" key="6">
    <source>
        <dbReference type="Google" id="ProtNLM"/>
    </source>
</evidence>
<dbReference type="Proteomes" id="UP000296733">
    <property type="component" value="Chromosome"/>
</dbReference>
<evidence type="ECO:0000313" key="2">
    <source>
        <dbReference type="EMBL" id="QCC46256.1"/>
    </source>
</evidence>
<name>A0A1H5X5G8_9EURY</name>
<feature type="transmembrane region" description="Helical" evidence="1">
    <location>
        <begin position="35"/>
        <end position="52"/>
    </location>
</feature>